<reference evidence="1 2" key="1">
    <citation type="journal article" date="2020" name="Phytopathology">
        <title>Genome Sequence Resources of Colletotrichum truncatum, C. plurivorum, C. musicola, and C. sojae: Four Species Pathogenic to Soybean (Glycine max).</title>
        <authorList>
            <person name="Rogerio F."/>
            <person name="Boufleur T.R."/>
            <person name="Ciampi-Guillardi M."/>
            <person name="Sukno S.A."/>
            <person name="Thon M.R."/>
            <person name="Massola Junior N.S."/>
            <person name="Baroncelli R."/>
        </authorList>
    </citation>
    <scope>NUCLEOTIDE SEQUENCE [LARGE SCALE GENOMIC DNA]</scope>
    <source>
        <strain evidence="1 2">CMES1059</strain>
    </source>
</reference>
<sequence>MNSDVYYSPKEPTLSADHNGHVSKIVSTPYLTEYSSSQSPYLPDATESVAGKLRGFRSELSPRPSSPSPRQLQVNLPRLRDLDIFHPAKASNSTTSMTSSMTYSPRLVGSCESFPRPATLSSDTQSPIPLATNGCCNGLPLSNATPQCQHRSQNSPLAVEGCLLNWLPASPQTSAPASRRRRRPTSRPHCNVRYTSEQLDCIDNLHGSGLSWERITEEYNAMFPSDAEKGHERRPQGLQGVFYRRNKQASI</sequence>
<name>A0ACC3YCC1_COLTU</name>
<gene>
    <name evidence="1" type="ORF">CTRU02_215667</name>
</gene>
<comment type="caution">
    <text evidence="1">The sequence shown here is derived from an EMBL/GenBank/DDBJ whole genome shotgun (WGS) entry which is preliminary data.</text>
</comment>
<dbReference type="Proteomes" id="UP000805649">
    <property type="component" value="Unassembled WGS sequence"/>
</dbReference>
<organism evidence="1 2">
    <name type="scientific">Colletotrichum truncatum</name>
    <name type="common">Anthracnose fungus</name>
    <name type="synonym">Colletotrichum capsici</name>
    <dbReference type="NCBI Taxonomy" id="5467"/>
    <lineage>
        <taxon>Eukaryota</taxon>
        <taxon>Fungi</taxon>
        <taxon>Dikarya</taxon>
        <taxon>Ascomycota</taxon>
        <taxon>Pezizomycotina</taxon>
        <taxon>Sordariomycetes</taxon>
        <taxon>Hypocreomycetidae</taxon>
        <taxon>Glomerellales</taxon>
        <taxon>Glomerellaceae</taxon>
        <taxon>Colletotrichum</taxon>
        <taxon>Colletotrichum truncatum species complex</taxon>
    </lineage>
</organism>
<keyword evidence="2" id="KW-1185">Reference proteome</keyword>
<evidence type="ECO:0000313" key="1">
    <source>
        <dbReference type="EMBL" id="KAL0929501.1"/>
    </source>
</evidence>
<evidence type="ECO:0000313" key="2">
    <source>
        <dbReference type="Proteomes" id="UP000805649"/>
    </source>
</evidence>
<accession>A0ACC3YCC1</accession>
<dbReference type="EMBL" id="VUJX02000017">
    <property type="protein sequence ID" value="KAL0929501.1"/>
    <property type="molecule type" value="Genomic_DNA"/>
</dbReference>
<proteinExistence type="predicted"/>
<protein>
    <submittedName>
        <fullName evidence="1">Uncharacterized protein</fullName>
    </submittedName>
</protein>